<dbReference type="Gene3D" id="1.10.1200.10">
    <property type="entry name" value="ACP-like"/>
    <property type="match status" value="1"/>
</dbReference>
<comment type="caution">
    <text evidence="1">The sequence shown here is derived from an EMBL/GenBank/DDBJ whole genome shotgun (WGS) entry which is preliminary data.</text>
</comment>
<dbReference type="InterPro" id="IPR036736">
    <property type="entry name" value="ACP-like_sf"/>
</dbReference>
<organism evidence="1 2">
    <name type="scientific">Motilimonas cestriensis</name>
    <dbReference type="NCBI Taxonomy" id="2742685"/>
    <lineage>
        <taxon>Bacteria</taxon>
        <taxon>Pseudomonadati</taxon>
        <taxon>Pseudomonadota</taxon>
        <taxon>Gammaproteobacteria</taxon>
        <taxon>Alteromonadales</taxon>
        <taxon>Alteromonadales genera incertae sedis</taxon>
        <taxon>Motilimonas</taxon>
    </lineage>
</organism>
<name>A0ABS8WBE0_9GAMM</name>
<gene>
    <name evidence="1" type="ORF">K6Y31_12240</name>
</gene>
<dbReference type="SUPFAM" id="SSF47336">
    <property type="entry name" value="ACP-like"/>
    <property type="match status" value="1"/>
</dbReference>
<keyword evidence="2" id="KW-1185">Reference proteome</keyword>
<dbReference type="Proteomes" id="UP001201273">
    <property type="component" value="Unassembled WGS sequence"/>
</dbReference>
<sequence length="79" mass="9028">MTNNEKLVHLFSEALTIAPELVVDSLQYNTIPQWDSTAHMVLIAQLEAEFEIMLDTDDIIDMSSVAKAREILARYDIEF</sequence>
<dbReference type="EMBL" id="JAIMJA010000011">
    <property type="protein sequence ID" value="MCE2595590.1"/>
    <property type="molecule type" value="Genomic_DNA"/>
</dbReference>
<protein>
    <submittedName>
        <fullName evidence="1">Acyl carrier protein</fullName>
    </submittedName>
</protein>
<dbReference type="RefSeq" id="WP_233053100.1">
    <property type="nucleotide sequence ID" value="NZ_JAIMJA010000011.1"/>
</dbReference>
<proteinExistence type="predicted"/>
<reference evidence="1 2" key="1">
    <citation type="journal article" date="2022" name="Environ. Microbiol. Rep.">
        <title>Eco-phylogenetic analyses reveal divergent evolution of vitamin B12 metabolism in the marine bacterial family 'Psychromonadaceae'.</title>
        <authorList>
            <person name="Jin X."/>
            <person name="Yang Y."/>
            <person name="Cao H."/>
            <person name="Gao B."/>
            <person name="Zhao Z."/>
        </authorList>
    </citation>
    <scope>NUCLEOTIDE SEQUENCE [LARGE SCALE GENOMIC DNA]</scope>
    <source>
        <strain evidence="1 2">MKS20</strain>
    </source>
</reference>
<evidence type="ECO:0000313" key="2">
    <source>
        <dbReference type="Proteomes" id="UP001201273"/>
    </source>
</evidence>
<accession>A0ABS8WBE0</accession>
<evidence type="ECO:0000313" key="1">
    <source>
        <dbReference type="EMBL" id="MCE2595590.1"/>
    </source>
</evidence>